<dbReference type="PANTHER" id="PTHR34071">
    <property type="entry name" value="5-NITROIMIDAZOLE ANTIBIOTICS RESISTANCE PROTEIN, NIMA-FAMILY-RELATED PROTEIN-RELATED"/>
    <property type="match status" value="1"/>
</dbReference>
<dbReference type="PANTHER" id="PTHR34071:SF2">
    <property type="entry name" value="FLAVIN-NUCLEOTIDE-BINDING PROTEIN"/>
    <property type="match status" value="1"/>
</dbReference>
<dbReference type="EMBL" id="JBHMAG010000018">
    <property type="protein sequence ID" value="MFB9755406.1"/>
    <property type="molecule type" value="Genomic_DNA"/>
</dbReference>
<dbReference type="InterPro" id="IPR024747">
    <property type="entry name" value="Pyridox_Oxase-rel"/>
</dbReference>
<reference evidence="1 2" key="1">
    <citation type="submission" date="2024-09" db="EMBL/GenBank/DDBJ databases">
        <authorList>
            <person name="Sun Q."/>
            <person name="Mori K."/>
        </authorList>
    </citation>
    <scope>NUCLEOTIDE SEQUENCE [LARGE SCALE GENOMIC DNA]</scope>
    <source>
        <strain evidence="1 2">JCM 12520</strain>
    </source>
</reference>
<organism evidence="1 2">
    <name type="scientific">Paenibacillus hodogayensis</name>
    <dbReference type="NCBI Taxonomy" id="279208"/>
    <lineage>
        <taxon>Bacteria</taxon>
        <taxon>Bacillati</taxon>
        <taxon>Bacillota</taxon>
        <taxon>Bacilli</taxon>
        <taxon>Bacillales</taxon>
        <taxon>Paenibacillaceae</taxon>
        <taxon>Paenibacillus</taxon>
    </lineage>
</organism>
<dbReference type="SUPFAM" id="SSF50475">
    <property type="entry name" value="FMN-binding split barrel"/>
    <property type="match status" value="1"/>
</dbReference>
<comment type="caution">
    <text evidence="1">The sequence shown here is derived from an EMBL/GenBank/DDBJ whole genome shotgun (WGS) entry which is preliminary data.</text>
</comment>
<evidence type="ECO:0000313" key="1">
    <source>
        <dbReference type="EMBL" id="MFB9755406.1"/>
    </source>
</evidence>
<evidence type="ECO:0000313" key="2">
    <source>
        <dbReference type="Proteomes" id="UP001589619"/>
    </source>
</evidence>
<sequence length="215" mass="24085">MRRKEFDMMDKEETEHFLQEMSFGVLGTINEDGWPELTPLNFVYHNSHLYFHGSLAGRKMKNLKADQRATFVVAKEYAIIPSYFKDPKLACPATAFFKSVMIKGHAELLSDLEEKAEGLAAFMRKLQPQGGYAPIDPADPDYTGQLKSTSVVRISVSELSAKYKFGQNLKEEGFEQLAGQLLQRNEGLDAETVAMMEALCPHHRKSGAVAPHDGE</sequence>
<dbReference type="Gene3D" id="2.30.110.10">
    <property type="entry name" value="Electron Transport, Fmn-binding Protein, Chain A"/>
    <property type="match status" value="1"/>
</dbReference>
<name>A0ABV5W5C1_9BACL</name>
<gene>
    <name evidence="1" type="ORF">ACFFNY_27840</name>
</gene>
<dbReference type="InterPro" id="IPR012349">
    <property type="entry name" value="Split_barrel_FMN-bd"/>
</dbReference>
<protein>
    <submittedName>
        <fullName evidence="1">Pyridoxamine 5'-phosphate oxidase family protein</fullName>
    </submittedName>
</protein>
<dbReference type="Proteomes" id="UP001589619">
    <property type="component" value="Unassembled WGS sequence"/>
</dbReference>
<dbReference type="RefSeq" id="WP_344908332.1">
    <property type="nucleotide sequence ID" value="NZ_BAAAYO010000006.1"/>
</dbReference>
<dbReference type="Pfam" id="PF12900">
    <property type="entry name" value="Pyridox_ox_2"/>
    <property type="match status" value="1"/>
</dbReference>
<accession>A0ABV5W5C1</accession>
<proteinExistence type="predicted"/>
<keyword evidence="2" id="KW-1185">Reference proteome</keyword>